<organism evidence="2 3">
    <name type="scientific">Metabacillus malikii</name>
    <dbReference type="NCBI Taxonomy" id="1504265"/>
    <lineage>
        <taxon>Bacteria</taxon>
        <taxon>Bacillati</taxon>
        <taxon>Bacillota</taxon>
        <taxon>Bacilli</taxon>
        <taxon>Bacillales</taxon>
        <taxon>Bacillaceae</taxon>
        <taxon>Metabacillus</taxon>
    </lineage>
</organism>
<keyword evidence="3" id="KW-1185">Reference proteome</keyword>
<proteinExistence type="predicted"/>
<evidence type="ECO:0000313" key="2">
    <source>
        <dbReference type="EMBL" id="MDQ0229275.1"/>
    </source>
</evidence>
<gene>
    <name evidence="2" type="ORF">J2S19_000526</name>
</gene>
<protein>
    <submittedName>
        <fullName evidence="2">Uncharacterized protein (DUF2249 family)</fullName>
    </submittedName>
</protein>
<name>A0ABT9ZB99_9BACI</name>
<accession>A0ABT9ZB99</accession>
<evidence type="ECO:0000259" key="1">
    <source>
        <dbReference type="Pfam" id="PF10006"/>
    </source>
</evidence>
<sequence>MIITTTIDVRLYEPKEKHPTIIRTFESLQKGEVMEIVNDHDPLPLRYQFMIEYVDQFEWHYLEEGPDVWRVSIIKK</sequence>
<dbReference type="Proteomes" id="UP001234495">
    <property type="component" value="Unassembled WGS sequence"/>
</dbReference>
<dbReference type="InterPro" id="IPR018720">
    <property type="entry name" value="DUF2249"/>
</dbReference>
<reference evidence="2 3" key="1">
    <citation type="submission" date="2023-07" db="EMBL/GenBank/DDBJ databases">
        <title>Genomic Encyclopedia of Type Strains, Phase IV (KMG-IV): sequencing the most valuable type-strain genomes for metagenomic binning, comparative biology and taxonomic classification.</title>
        <authorList>
            <person name="Goeker M."/>
        </authorList>
    </citation>
    <scope>NUCLEOTIDE SEQUENCE [LARGE SCALE GENOMIC DNA]</scope>
    <source>
        <strain evidence="2 3">DSM 29005</strain>
    </source>
</reference>
<feature type="domain" description="DUF2249" evidence="1">
    <location>
        <begin position="6"/>
        <end position="75"/>
    </location>
</feature>
<dbReference type="RefSeq" id="WP_307336725.1">
    <property type="nucleotide sequence ID" value="NZ_JAUSUD010000002.1"/>
</dbReference>
<dbReference type="Pfam" id="PF10006">
    <property type="entry name" value="DUF2249"/>
    <property type="match status" value="1"/>
</dbReference>
<evidence type="ECO:0000313" key="3">
    <source>
        <dbReference type="Proteomes" id="UP001234495"/>
    </source>
</evidence>
<comment type="caution">
    <text evidence="2">The sequence shown here is derived from an EMBL/GenBank/DDBJ whole genome shotgun (WGS) entry which is preliminary data.</text>
</comment>
<dbReference type="EMBL" id="JAUSUD010000002">
    <property type="protein sequence ID" value="MDQ0229275.1"/>
    <property type="molecule type" value="Genomic_DNA"/>
</dbReference>